<evidence type="ECO:0000313" key="1">
    <source>
        <dbReference type="EMBL" id="MFC3756788.1"/>
    </source>
</evidence>
<gene>
    <name evidence="1" type="ORF">ACFONJ_12480</name>
</gene>
<evidence type="ECO:0000313" key="2">
    <source>
        <dbReference type="Proteomes" id="UP001595735"/>
    </source>
</evidence>
<dbReference type="Gene3D" id="2.60.120.10">
    <property type="entry name" value="Jelly Rolls"/>
    <property type="match status" value="1"/>
</dbReference>
<organism evidence="1 2">
    <name type="scientific">Chryseobacterium tructae</name>
    <dbReference type="NCBI Taxonomy" id="1037380"/>
    <lineage>
        <taxon>Bacteria</taxon>
        <taxon>Pseudomonadati</taxon>
        <taxon>Bacteroidota</taxon>
        <taxon>Flavobacteriia</taxon>
        <taxon>Flavobacteriales</taxon>
        <taxon>Weeksellaceae</taxon>
        <taxon>Chryseobacterium group</taxon>
        <taxon>Chryseobacterium</taxon>
    </lineage>
</organism>
<dbReference type="SUPFAM" id="SSF51206">
    <property type="entry name" value="cAMP-binding domain-like"/>
    <property type="match status" value="1"/>
</dbReference>
<protein>
    <submittedName>
        <fullName evidence="1">Cyclic nucleotide-binding domain-containing protein</fullName>
    </submittedName>
</protein>
<dbReference type="Proteomes" id="UP001595735">
    <property type="component" value="Unassembled WGS sequence"/>
</dbReference>
<dbReference type="CDD" id="cd00038">
    <property type="entry name" value="CAP_ED"/>
    <property type="match status" value="1"/>
</dbReference>
<sequence length="123" mass="13733">MIEEDFLRLNEAELRTFAGGSLLFSGDEEVGHYFQIVSGLITFAKADSEGNNIIGTILGKAKGNYVTLIELSSSFDVAITDCIVLLMPKESFIDIITSEKVMMIHIPKYPAVVKLYRNKSHRF</sequence>
<dbReference type="InterPro" id="IPR014710">
    <property type="entry name" value="RmlC-like_jellyroll"/>
</dbReference>
<dbReference type="InterPro" id="IPR000595">
    <property type="entry name" value="cNMP-bd_dom"/>
</dbReference>
<dbReference type="InterPro" id="IPR018490">
    <property type="entry name" value="cNMP-bd_dom_sf"/>
</dbReference>
<name>A0ABV7XY53_9FLAO</name>
<comment type="caution">
    <text evidence="1">The sequence shown here is derived from an EMBL/GenBank/DDBJ whole genome shotgun (WGS) entry which is preliminary data.</text>
</comment>
<accession>A0ABV7XY53</accession>
<dbReference type="EMBL" id="JBHRYO010000002">
    <property type="protein sequence ID" value="MFC3756788.1"/>
    <property type="molecule type" value="Genomic_DNA"/>
</dbReference>
<keyword evidence="2" id="KW-1185">Reference proteome</keyword>
<dbReference type="RefSeq" id="WP_378170185.1">
    <property type="nucleotide sequence ID" value="NZ_JBHRYO010000002.1"/>
</dbReference>
<proteinExistence type="predicted"/>
<reference evidence="2" key="1">
    <citation type="journal article" date="2019" name="Int. J. Syst. Evol. Microbiol.">
        <title>The Global Catalogue of Microorganisms (GCM) 10K type strain sequencing project: providing services to taxonomists for standard genome sequencing and annotation.</title>
        <authorList>
            <consortium name="The Broad Institute Genomics Platform"/>
            <consortium name="The Broad Institute Genome Sequencing Center for Infectious Disease"/>
            <person name="Wu L."/>
            <person name="Ma J."/>
        </authorList>
    </citation>
    <scope>NUCLEOTIDE SEQUENCE [LARGE SCALE GENOMIC DNA]</scope>
    <source>
        <strain evidence="2">CECT 7798</strain>
    </source>
</reference>